<dbReference type="AlphaFoldDB" id="A0A4Y9XYW0"/>
<evidence type="ECO:0008006" key="4">
    <source>
        <dbReference type="Google" id="ProtNLM"/>
    </source>
</evidence>
<feature type="region of interest" description="Disordered" evidence="1">
    <location>
        <begin position="192"/>
        <end position="249"/>
    </location>
</feature>
<dbReference type="Proteomes" id="UP000298327">
    <property type="component" value="Unassembled WGS sequence"/>
</dbReference>
<evidence type="ECO:0000313" key="2">
    <source>
        <dbReference type="EMBL" id="TFY54537.1"/>
    </source>
</evidence>
<gene>
    <name evidence="2" type="ORF">EVG20_g9664</name>
</gene>
<feature type="compositionally biased region" description="Basic and acidic residues" evidence="1">
    <location>
        <begin position="205"/>
        <end position="227"/>
    </location>
</feature>
<organism evidence="2 3">
    <name type="scientific">Dentipellis fragilis</name>
    <dbReference type="NCBI Taxonomy" id="205917"/>
    <lineage>
        <taxon>Eukaryota</taxon>
        <taxon>Fungi</taxon>
        <taxon>Dikarya</taxon>
        <taxon>Basidiomycota</taxon>
        <taxon>Agaricomycotina</taxon>
        <taxon>Agaricomycetes</taxon>
        <taxon>Russulales</taxon>
        <taxon>Hericiaceae</taxon>
        <taxon>Dentipellis</taxon>
    </lineage>
</organism>
<proteinExistence type="predicted"/>
<evidence type="ECO:0000256" key="1">
    <source>
        <dbReference type="SAM" id="MobiDB-lite"/>
    </source>
</evidence>
<reference evidence="2 3" key="1">
    <citation type="submission" date="2019-02" db="EMBL/GenBank/DDBJ databases">
        <title>Genome sequencing of the rare red list fungi Dentipellis fragilis.</title>
        <authorList>
            <person name="Buettner E."/>
            <person name="Kellner H."/>
        </authorList>
    </citation>
    <scope>NUCLEOTIDE SEQUENCE [LARGE SCALE GENOMIC DNA]</scope>
    <source>
        <strain evidence="2 3">DSM 105465</strain>
    </source>
</reference>
<sequence>MAANAHQITLPELDYHVNRPGEITTQPPTARDIVAADRFRQLVTTRGTHDGASADAIAAAIKYDVQVSGWGVEPPWLRPILIDMEQRLGKRMDAMEKRLGERIDGMEQRLGERVDSMGQKVDAMGQSVDDVGQKLDEVKELFDKTLELMKLLIISSLIPHLSDPAPAAAHRRSIQSGLGEWHLELNAMTRMARRARSAQASQSQKRCESASRHEARLEEGEVERTGGREACQPRCSRKGHPPPRAGSVRSMDFEGVEADPDRALRYIRERSDDPAYAGCPARAARVNALHPATWVLTDYLSLQMREFDDLMQGRFLLCAPETGVLGAGAALRGDGGGLHDGQPGSASEDAAS</sequence>
<name>A0A4Y9XYW0_9AGAM</name>
<keyword evidence="3" id="KW-1185">Reference proteome</keyword>
<protein>
    <recommendedName>
        <fullName evidence="4">t-SNARE coiled-coil homology domain-containing protein</fullName>
    </recommendedName>
</protein>
<comment type="caution">
    <text evidence="2">The sequence shown here is derived from an EMBL/GenBank/DDBJ whole genome shotgun (WGS) entry which is preliminary data.</text>
</comment>
<accession>A0A4Y9XYW0</accession>
<dbReference type="EMBL" id="SEOQ01001015">
    <property type="protein sequence ID" value="TFY54537.1"/>
    <property type="molecule type" value="Genomic_DNA"/>
</dbReference>
<evidence type="ECO:0000313" key="3">
    <source>
        <dbReference type="Proteomes" id="UP000298327"/>
    </source>
</evidence>
<dbReference type="Gene3D" id="1.20.120.20">
    <property type="entry name" value="Apolipoprotein"/>
    <property type="match status" value="1"/>
</dbReference>